<accession>A0A9P6E1R7</accession>
<sequence>MSTVTLADFEGADVTPWETIVSLLVALLNSVVAFLNYLSAKPDYLPRLYYPNEPAYFTAKKRDPKDIITNTLTQELRDLQANGETFHSNEQPALGPYSNGNTINKLKRATEHVSIRSFVEARCPTLLKDYVPSWWLRSGHLNTIYCVMGDFTKKDLVEYERTLLRLPDGGTIGLDFTPPTAHRVLDPKTPVIVVLHGLSGVLLIARTGSFESYVRDILSTACASKEDGGLGYRACVMNFRGCAGVPLTTAQLYSGAHTDDLRSTLLYLRELYPEAPLLGIGFSLGANVLTRYVEEEGGTCRLRSACVLGCPWNLTLNSDMLEKRWIYRNLYSKALGGNLLYLLRSHLETLNKLAPTKATPHILRLLKMRAPTLKDFDHHVTCWMGGSAPKFPFESADAYYAGSSAHDSVQDIRIPFIAFNASDDPIVAEMPVNEIRQSQWVFQVVTPYGGHLGWFEGGTFGGFQRFGGPPPRWVRKPVLEWLQATGEDLGPEFDDKGLGRVQASNGFTMEEGKRDVGYKRLERSKPKYQPQRPEEHLVLTAA</sequence>
<evidence type="ECO:0000313" key="5">
    <source>
        <dbReference type="Proteomes" id="UP000886523"/>
    </source>
</evidence>
<evidence type="ECO:0000259" key="3">
    <source>
        <dbReference type="Pfam" id="PF00561"/>
    </source>
</evidence>
<name>A0A9P6E1R7_9AGAM</name>
<dbReference type="InterPro" id="IPR029058">
    <property type="entry name" value="AB_hydrolase_fold"/>
</dbReference>
<feature type="region of interest" description="Disordered" evidence="2">
    <location>
        <begin position="512"/>
        <end position="542"/>
    </location>
</feature>
<reference evidence="4" key="1">
    <citation type="journal article" date="2020" name="Nat. Commun.">
        <title>Large-scale genome sequencing of mycorrhizal fungi provides insights into the early evolution of symbiotic traits.</title>
        <authorList>
            <person name="Miyauchi S."/>
            <person name="Kiss E."/>
            <person name="Kuo A."/>
            <person name="Drula E."/>
            <person name="Kohler A."/>
            <person name="Sanchez-Garcia M."/>
            <person name="Morin E."/>
            <person name="Andreopoulos B."/>
            <person name="Barry K.W."/>
            <person name="Bonito G."/>
            <person name="Buee M."/>
            <person name="Carver A."/>
            <person name="Chen C."/>
            <person name="Cichocki N."/>
            <person name="Clum A."/>
            <person name="Culley D."/>
            <person name="Crous P.W."/>
            <person name="Fauchery L."/>
            <person name="Girlanda M."/>
            <person name="Hayes R.D."/>
            <person name="Keri Z."/>
            <person name="LaButti K."/>
            <person name="Lipzen A."/>
            <person name="Lombard V."/>
            <person name="Magnuson J."/>
            <person name="Maillard F."/>
            <person name="Murat C."/>
            <person name="Nolan M."/>
            <person name="Ohm R.A."/>
            <person name="Pangilinan J."/>
            <person name="Pereira M.F."/>
            <person name="Perotto S."/>
            <person name="Peter M."/>
            <person name="Pfister S."/>
            <person name="Riley R."/>
            <person name="Sitrit Y."/>
            <person name="Stielow J.B."/>
            <person name="Szollosi G."/>
            <person name="Zifcakova L."/>
            <person name="Stursova M."/>
            <person name="Spatafora J.W."/>
            <person name="Tedersoo L."/>
            <person name="Vaario L.M."/>
            <person name="Yamada A."/>
            <person name="Yan M."/>
            <person name="Wang P."/>
            <person name="Xu J."/>
            <person name="Bruns T."/>
            <person name="Baldrian P."/>
            <person name="Vilgalys R."/>
            <person name="Dunand C."/>
            <person name="Henrissat B."/>
            <person name="Grigoriev I.V."/>
            <person name="Hibbett D."/>
            <person name="Nagy L.G."/>
            <person name="Martin F.M."/>
        </authorList>
    </citation>
    <scope>NUCLEOTIDE SEQUENCE</scope>
    <source>
        <strain evidence="4">UP504</strain>
    </source>
</reference>
<dbReference type="GO" id="GO:0051792">
    <property type="term" value="P:medium-chain fatty acid biosynthetic process"/>
    <property type="evidence" value="ECO:0007669"/>
    <property type="project" value="TreeGrafter"/>
</dbReference>
<feature type="compositionally biased region" description="Basic and acidic residues" evidence="2">
    <location>
        <begin position="512"/>
        <end position="525"/>
    </location>
</feature>
<organism evidence="4 5">
    <name type="scientific">Hydnum rufescens UP504</name>
    <dbReference type="NCBI Taxonomy" id="1448309"/>
    <lineage>
        <taxon>Eukaryota</taxon>
        <taxon>Fungi</taxon>
        <taxon>Dikarya</taxon>
        <taxon>Basidiomycota</taxon>
        <taxon>Agaricomycotina</taxon>
        <taxon>Agaricomycetes</taxon>
        <taxon>Cantharellales</taxon>
        <taxon>Hydnaceae</taxon>
        <taxon>Hydnum</taxon>
    </lineage>
</organism>
<evidence type="ECO:0000313" key="4">
    <source>
        <dbReference type="EMBL" id="KAF9519969.1"/>
    </source>
</evidence>
<dbReference type="AlphaFoldDB" id="A0A9P6E1R7"/>
<evidence type="ECO:0000256" key="2">
    <source>
        <dbReference type="SAM" id="MobiDB-lite"/>
    </source>
</evidence>
<dbReference type="Proteomes" id="UP000886523">
    <property type="component" value="Unassembled WGS sequence"/>
</dbReference>
<comment type="similarity">
    <text evidence="1">Belongs to the AB hydrolase superfamily. AB hydrolase 4 family.</text>
</comment>
<dbReference type="OrthoDB" id="5954035at2759"/>
<feature type="domain" description="AB hydrolase-1" evidence="3">
    <location>
        <begin position="190"/>
        <end position="456"/>
    </location>
</feature>
<dbReference type="InterPro" id="IPR000073">
    <property type="entry name" value="AB_hydrolase_1"/>
</dbReference>
<dbReference type="Gene3D" id="3.40.50.1820">
    <property type="entry name" value="alpha/beta hydrolase"/>
    <property type="match status" value="1"/>
</dbReference>
<dbReference type="Pfam" id="PF00561">
    <property type="entry name" value="Abhydrolase_1"/>
    <property type="match status" value="1"/>
</dbReference>
<dbReference type="GO" id="GO:0008126">
    <property type="term" value="F:acetylesterase activity"/>
    <property type="evidence" value="ECO:0007669"/>
    <property type="project" value="TreeGrafter"/>
</dbReference>
<evidence type="ECO:0000256" key="1">
    <source>
        <dbReference type="ARBA" id="ARBA00010884"/>
    </source>
</evidence>
<dbReference type="GO" id="GO:0051793">
    <property type="term" value="P:medium-chain fatty acid catabolic process"/>
    <property type="evidence" value="ECO:0007669"/>
    <property type="project" value="TreeGrafter"/>
</dbReference>
<comment type="caution">
    <text evidence="4">The sequence shown here is derived from an EMBL/GenBank/DDBJ whole genome shotgun (WGS) entry which is preliminary data.</text>
</comment>
<dbReference type="EMBL" id="MU128914">
    <property type="protein sequence ID" value="KAF9519969.1"/>
    <property type="molecule type" value="Genomic_DNA"/>
</dbReference>
<proteinExistence type="inferred from homology"/>
<dbReference type="InterPro" id="IPR050960">
    <property type="entry name" value="AB_hydrolase_4_sf"/>
</dbReference>
<dbReference type="PANTHER" id="PTHR10794">
    <property type="entry name" value="ABHYDROLASE DOMAIN-CONTAINING PROTEIN"/>
    <property type="match status" value="1"/>
</dbReference>
<gene>
    <name evidence="4" type="ORF">BS47DRAFT_1324025</name>
</gene>
<keyword evidence="5" id="KW-1185">Reference proteome</keyword>
<protein>
    <recommendedName>
        <fullName evidence="3">AB hydrolase-1 domain-containing protein</fullName>
    </recommendedName>
</protein>
<feature type="compositionally biased region" description="Basic and acidic residues" evidence="2">
    <location>
        <begin position="532"/>
        <end position="542"/>
    </location>
</feature>
<dbReference type="GO" id="GO:0047372">
    <property type="term" value="F:monoacylglycerol lipase activity"/>
    <property type="evidence" value="ECO:0007669"/>
    <property type="project" value="TreeGrafter"/>
</dbReference>
<dbReference type="PANTHER" id="PTHR10794:SF63">
    <property type="entry name" value="ALPHA_BETA HYDROLASE 1, ISOFORM A"/>
    <property type="match status" value="1"/>
</dbReference>
<dbReference type="SUPFAM" id="SSF53474">
    <property type="entry name" value="alpha/beta-Hydrolases"/>
    <property type="match status" value="1"/>
</dbReference>